<sequence>MTATSYPVEKLSEPESLDPVHDYVELVISGNGTSLTYHLNNVIAMATSPFVDGGGFNCLSTITNNLSGDWVGLQKSADAIRKLAEYNRSYHGSIDGAMSNVEKSWQGNAAESSRAYFSSLTTALDGQADALGQVADEISAYALASYGMANGIADLVQTLGDLAIEWAVTQAAAVASASTVIGAGVTAALEAVAAALAVYMATRVVKILGNLGHMVNASEALVGMMSGGINAAMEASQIPALPTSSYDHPGVV</sequence>
<evidence type="ECO:0008006" key="3">
    <source>
        <dbReference type="Google" id="ProtNLM"/>
    </source>
</evidence>
<evidence type="ECO:0000313" key="1">
    <source>
        <dbReference type="EMBL" id="GAA5047298.1"/>
    </source>
</evidence>
<accession>A0ABP9JYU4</accession>
<dbReference type="SUPFAM" id="SSF140453">
    <property type="entry name" value="EsxAB dimer-like"/>
    <property type="match status" value="1"/>
</dbReference>
<dbReference type="Proteomes" id="UP001500603">
    <property type="component" value="Unassembled WGS sequence"/>
</dbReference>
<proteinExistence type="predicted"/>
<comment type="caution">
    <text evidence="1">The sequence shown here is derived from an EMBL/GenBank/DDBJ whole genome shotgun (WGS) entry which is preliminary data.</text>
</comment>
<gene>
    <name evidence="1" type="ORF">GCM10023318_13640</name>
</gene>
<dbReference type="EMBL" id="BAABJM010000001">
    <property type="protein sequence ID" value="GAA5047298.1"/>
    <property type="molecule type" value="Genomic_DNA"/>
</dbReference>
<protein>
    <recommendedName>
        <fullName evidence="3">WXG100 family type VII secretion target</fullName>
    </recommendedName>
</protein>
<organism evidence="1 2">
    <name type="scientific">Nocardia callitridis</name>
    <dbReference type="NCBI Taxonomy" id="648753"/>
    <lineage>
        <taxon>Bacteria</taxon>
        <taxon>Bacillati</taxon>
        <taxon>Actinomycetota</taxon>
        <taxon>Actinomycetes</taxon>
        <taxon>Mycobacteriales</taxon>
        <taxon>Nocardiaceae</taxon>
        <taxon>Nocardia</taxon>
    </lineage>
</organism>
<dbReference type="RefSeq" id="WP_345494172.1">
    <property type="nucleotide sequence ID" value="NZ_BAABJM010000001.1"/>
</dbReference>
<dbReference type="InterPro" id="IPR036689">
    <property type="entry name" value="ESAT-6-like_sf"/>
</dbReference>
<evidence type="ECO:0000313" key="2">
    <source>
        <dbReference type="Proteomes" id="UP001500603"/>
    </source>
</evidence>
<dbReference type="Gene3D" id="1.20.1260.20">
    <property type="entry name" value="PPE superfamily"/>
    <property type="match status" value="1"/>
</dbReference>
<dbReference type="InterPro" id="IPR038332">
    <property type="entry name" value="PPE_sf"/>
</dbReference>
<keyword evidence="2" id="KW-1185">Reference proteome</keyword>
<reference evidence="2" key="1">
    <citation type="journal article" date="2019" name="Int. J. Syst. Evol. Microbiol.">
        <title>The Global Catalogue of Microorganisms (GCM) 10K type strain sequencing project: providing services to taxonomists for standard genome sequencing and annotation.</title>
        <authorList>
            <consortium name="The Broad Institute Genomics Platform"/>
            <consortium name="The Broad Institute Genome Sequencing Center for Infectious Disease"/>
            <person name="Wu L."/>
            <person name="Ma J."/>
        </authorList>
    </citation>
    <scope>NUCLEOTIDE SEQUENCE [LARGE SCALE GENOMIC DNA]</scope>
    <source>
        <strain evidence="2">JCM 18298</strain>
    </source>
</reference>
<name>A0ABP9JYU4_9NOCA</name>